<dbReference type="InterPro" id="IPR000847">
    <property type="entry name" value="LysR_HTH_N"/>
</dbReference>
<evidence type="ECO:0000256" key="2">
    <source>
        <dbReference type="ARBA" id="ARBA00023015"/>
    </source>
</evidence>
<dbReference type="PRINTS" id="PR00039">
    <property type="entry name" value="HTHLYSR"/>
</dbReference>
<dbReference type="SUPFAM" id="SSF53850">
    <property type="entry name" value="Periplasmic binding protein-like II"/>
    <property type="match status" value="1"/>
</dbReference>
<proteinExistence type="inferred from homology"/>
<name>A0A432M639_9GAMM</name>
<evidence type="ECO:0000313" key="6">
    <source>
        <dbReference type="EMBL" id="RUL75980.1"/>
    </source>
</evidence>
<dbReference type="EMBL" id="RYYV01000006">
    <property type="protein sequence ID" value="RUL75980.1"/>
    <property type="molecule type" value="Genomic_DNA"/>
</dbReference>
<dbReference type="SUPFAM" id="SSF46785">
    <property type="entry name" value="Winged helix' DNA-binding domain"/>
    <property type="match status" value="1"/>
</dbReference>
<dbReference type="InterPro" id="IPR036390">
    <property type="entry name" value="WH_DNA-bd_sf"/>
</dbReference>
<protein>
    <submittedName>
        <fullName evidence="6">LysR family transcriptional regulator</fullName>
    </submittedName>
</protein>
<dbReference type="PANTHER" id="PTHR30346">
    <property type="entry name" value="TRANSCRIPTIONAL DUAL REGULATOR HCAR-RELATED"/>
    <property type="match status" value="1"/>
</dbReference>
<dbReference type="Gene3D" id="3.40.190.290">
    <property type="match status" value="1"/>
</dbReference>
<dbReference type="GO" id="GO:0032993">
    <property type="term" value="C:protein-DNA complex"/>
    <property type="evidence" value="ECO:0007669"/>
    <property type="project" value="TreeGrafter"/>
</dbReference>
<sequence length="283" mass="31582">MDWSDLRIFLAIAREGTLGAAARKLGQTQPTMGRRLQALEQALGHRLLHRVKGEFVLTNEGALVLGHAERVEEEVLAFQRQLAGKGQQLDGMLRITSADWFAEYVLAPVIAQFSARYPGVSIELLTDSRMFSMSRREADLAFRIQPFDEPDVVSRRLLRMPYGVYVAADHPHPVAGDGKGASLLVMNFAFCGMPEVAWLQRILPNAHIVFRSNSRAVQARMCASGRGIAVLPRPLGDAIEQLHRIDLGEEPPVRDIWVGYHRDMRQLARLRALLDMAVGQLAK</sequence>
<dbReference type="CDD" id="cd05466">
    <property type="entry name" value="PBP2_LTTR_substrate"/>
    <property type="match status" value="1"/>
</dbReference>
<organism evidence="6 7">
    <name type="scientific">Dyella choica</name>
    <dbReference type="NCBI Taxonomy" id="1927959"/>
    <lineage>
        <taxon>Bacteria</taxon>
        <taxon>Pseudomonadati</taxon>
        <taxon>Pseudomonadota</taxon>
        <taxon>Gammaproteobacteria</taxon>
        <taxon>Lysobacterales</taxon>
        <taxon>Rhodanobacteraceae</taxon>
        <taxon>Dyella</taxon>
    </lineage>
</organism>
<dbReference type="OrthoDB" id="570111at2"/>
<dbReference type="Pfam" id="PF03466">
    <property type="entry name" value="LysR_substrate"/>
    <property type="match status" value="1"/>
</dbReference>
<evidence type="ECO:0000256" key="1">
    <source>
        <dbReference type="ARBA" id="ARBA00009437"/>
    </source>
</evidence>
<dbReference type="AlphaFoldDB" id="A0A432M639"/>
<accession>A0A432M639</accession>
<dbReference type="RefSeq" id="WP_126684545.1">
    <property type="nucleotide sequence ID" value="NZ_RYYV01000006.1"/>
</dbReference>
<dbReference type="Pfam" id="PF00126">
    <property type="entry name" value="HTH_1"/>
    <property type="match status" value="1"/>
</dbReference>
<reference evidence="6 7" key="1">
    <citation type="submission" date="2018-12" db="EMBL/GenBank/DDBJ databases">
        <title>Dyella dinghuensis sp. nov. DHOA06 and Dyella choica sp. nov. 4M-K27, isolated from forest soil.</title>
        <authorList>
            <person name="Qiu L.-H."/>
            <person name="Gao Z.-H."/>
        </authorList>
    </citation>
    <scope>NUCLEOTIDE SEQUENCE [LARGE SCALE GENOMIC DNA]</scope>
    <source>
        <strain evidence="6 7">4M-K27</strain>
    </source>
</reference>
<dbReference type="GO" id="GO:0003677">
    <property type="term" value="F:DNA binding"/>
    <property type="evidence" value="ECO:0007669"/>
    <property type="project" value="UniProtKB-KW"/>
</dbReference>
<evidence type="ECO:0000256" key="4">
    <source>
        <dbReference type="ARBA" id="ARBA00023163"/>
    </source>
</evidence>
<keyword evidence="2" id="KW-0805">Transcription regulation</keyword>
<evidence type="ECO:0000256" key="3">
    <source>
        <dbReference type="ARBA" id="ARBA00023125"/>
    </source>
</evidence>
<comment type="caution">
    <text evidence="6">The sequence shown here is derived from an EMBL/GenBank/DDBJ whole genome shotgun (WGS) entry which is preliminary data.</text>
</comment>
<evidence type="ECO:0000313" key="7">
    <source>
        <dbReference type="Proteomes" id="UP000274358"/>
    </source>
</evidence>
<evidence type="ECO:0000259" key="5">
    <source>
        <dbReference type="PROSITE" id="PS50931"/>
    </source>
</evidence>
<keyword evidence="4" id="KW-0804">Transcription</keyword>
<dbReference type="GO" id="GO:0003700">
    <property type="term" value="F:DNA-binding transcription factor activity"/>
    <property type="evidence" value="ECO:0007669"/>
    <property type="project" value="InterPro"/>
</dbReference>
<gene>
    <name evidence="6" type="ORF">EKH80_09670</name>
</gene>
<dbReference type="PANTHER" id="PTHR30346:SF0">
    <property type="entry name" value="HCA OPERON TRANSCRIPTIONAL ACTIVATOR HCAR"/>
    <property type="match status" value="1"/>
</dbReference>
<dbReference type="InterPro" id="IPR036388">
    <property type="entry name" value="WH-like_DNA-bd_sf"/>
</dbReference>
<keyword evidence="3" id="KW-0238">DNA-binding</keyword>
<dbReference type="InterPro" id="IPR005119">
    <property type="entry name" value="LysR_subst-bd"/>
</dbReference>
<dbReference type="PROSITE" id="PS50931">
    <property type="entry name" value="HTH_LYSR"/>
    <property type="match status" value="1"/>
</dbReference>
<keyword evidence="7" id="KW-1185">Reference proteome</keyword>
<feature type="domain" description="HTH lysR-type" evidence="5">
    <location>
        <begin position="1"/>
        <end position="58"/>
    </location>
</feature>
<dbReference type="Proteomes" id="UP000274358">
    <property type="component" value="Unassembled WGS sequence"/>
</dbReference>
<dbReference type="Gene3D" id="1.10.10.10">
    <property type="entry name" value="Winged helix-like DNA-binding domain superfamily/Winged helix DNA-binding domain"/>
    <property type="match status" value="1"/>
</dbReference>
<comment type="similarity">
    <text evidence="1">Belongs to the LysR transcriptional regulatory family.</text>
</comment>